<evidence type="ECO:0000256" key="2">
    <source>
        <dbReference type="SAM" id="SignalP"/>
    </source>
</evidence>
<dbReference type="SUPFAM" id="SSF56112">
    <property type="entry name" value="Protein kinase-like (PK-like)"/>
    <property type="match status" value="1"/>
</dbReference>
<comment type="caution">
    <text evidence="4">The sequence shown here is derived from an EMBL/GenBank/DDBJ whole genome shotgun (WGS) entry which is preliminary data.</text>
</comment>
<reference evidence="4 5" key="1">
    <citation type="submission" date="2018-05" db="EMBL/GenBank/DDBJ databases">
        <title>Genome sequencing and assembly of the regulated plant pathogen Lachnellula willkommii and related sister species for the development of diagnostic species identification markers.</title>
        <authorList>
            <person name="Giroux E."/>
            <person name="Bilodeau G."/>
        </authorList>
    </citation>
    <scope>NUCLEOTIDE SEQUENCE [LARGE SCALE GENOMIC DNA]</scope>
    <source>
        <strain evidence="4 5">CBS 185.66</strain>
    </source>
</reference>
<dbReference type="AlphaFoldDB" id="A0A8H8TVU9"/>
<dbReference type="InterPro" id="IPR011009">
    <property type="entry name" value="Kinase-like_dom_sf"/>
</dbReference>
<dbReference type="EMBL" id="QGMH01000163">
    <property type="protein sequence ID" value="TVY23757.1"/>
    <property type="molecule type" value="Genomic_DNA"/>
</dbReference>
<dbReference type="InterPro" id="IPR000719">
    <property type="entry name" value="Prot_kinase_dom"/>
</dbReference>
<keyword evidence="1" id="KW-0812">Transmembrane</keyword>
<feature type="transmembrane region" description="Helical" evidence="1">
    <location>
        <begin position="49"/>
        <end position="69"/>
    </location>
</feature>
<accession>A0A8H8TVU9</accession>
<keyword evidence="1" id="KW-0472">Membrane</keyword>
<keyword evidence="5" id="KW-1185">Reference proteome</keyword>
<dbReference type="GO" id="GO:0004672">
    <property type="term" value="F:protein kinase activity"/>
    <property type="evidence" value="ECO:0007669"/>
    <property type="project" value="InterPro"/>
</dbReference>
<gene>
    <name evidence="4" type="ORF">LHYA1_G007434</name>
</gene>
<feature type="transmembrane region" description="Helical" evidence="1">
    <location>
        <begin position="81"/>
        <end position="100"/>
    </location>
</feature>
<protein>
    <recommendedName>
        <fullName evidence="3">Protein kinase domain-containing protein</fullName>
    </recommendedName>
</protein>
<dbReference type="GO" id="GO:0005524">
    <property type="term" value="F:ATP binding"/>
    <property type="evidence" value="ECO:0007669"/>
    <property type="project" value="InterPro"/>
</dbReference>
<dbReference type="GeneID" id="41987632"/>
<proteinExistence type="predicted"/>
<dbReference type="Gene3D" id="1.10.510.10">
    <property type="entry name" value="Transferase(Phosphotransferase) domain 1"/>
    <property type="match status" value="1"/>
</dbReference>
<name>A0A8H8TVU9_9HELO</name>
<organism evidence="4 5">
    <name type="scientific">Lachnellula hyalina</name>
    <dbReference type="NCBI Taxonomy" id="1316788"/>
    <lineage>
        <taxon>Eukaryota</taxon>
        <taxon>Fungi</taxon>
        <taxon>Dikarya</taxon>
        <taxon>Ascomycota</taxon>
        <taxon>Pezizomycotina</taxon>
        <taxon>Leotiomycetes</taxon>
        <taxon>Helotiales</taxon>
        <taxon>Lachnaceae</taxon>
        <taxon>Lachnellula</taxon>
    </lineage>
</organism>
<feature type="domain" description="Protein kinase" evidence="3">
    <location>
        <begin position="257"/>
        <end position="454"/>
    </location>
</feature>
<feature type="chain" id="PRO_5034724160" description="Protein kinase domain-containing protein" evidence="2">
    <location>
        <begin position="21"/>
        <end position="454"/>
    </location>
</feature>
<evidence type="ECO:0000313" key="4">
    <source>
        <dbReference type="EMBL" id="TVY23757.1"/>
    </source>
</evidence>
<dbReference type="RefSeq" id="XP_031002545.1">
    <property type="nucleotide sequence ID" value="XM_031152363.1"/>
</dbReference>
<sequence length="454" mass="51042">MNTITNILFTLLAYLSLIAAHPSHARHYTSSAHLASRSVLGEDPKHFWIGFGVGCIFVPLLGLIGWLVVGRLKKWWDSFGIHLHMAFLKLVFLFLVRVLVGASADQGSLANCLVNSIVSLILLESKPESLSHSIISSSTAHGSLSCVEPLDFNITVSHKDIRRSRFETEYSEMVAKAMDDDDEEDHDVLCEWIVDPCLPYFRENTSNVPKEITFKDFYYPPTHHLQLLMLGSSLYPKGTRDRGTMDAFRLMIPSRDLPPFSEVPRSKASDLRIVSDTQWDDYMSEIPQKAILSDGTSRFFKPADDKKQLLREVDMHLRIRHAGLQDKIKVANLHSIVVSDDAKMTIGLLLDLIPSTGDSLYSHKNSALASKYHARWKQQITATVKQLHSHGLVWGDVHPGNIVIDTSFNAWVVDFGGGSIVELVPRKKAGTKDGDWYGVGKIFDEWIFENNKKT</sequence>
<keyword evidence="1" id="KW-1133">Transmembrane helix</keyword>
<keyword evidence="2" id="KW-0732">Signal</keyword>
<evidence type="ECO:0000259" key="3">
    <source>
        <dbReference type="PROSITE" id="PS50011"/>
    </source>
</evidence>
<evidence type="ECO:0000313" key="5">
    <source>
        <dbReference type="Proteomes" id="UP000431533"/>
    </source>
</evidence>
<dbReference type="PROSITE" id="PS50011">
    <property type="entry name" value="PROTEIN_KINASE_DOM"/>
    <property type="match status" value="1"/>
</dbReference>
<dbReference type="OrthoDB" id="4062651at2759"/>
<dbReference type="Proteomes" id="UP000431533">
    <property type="component" value="Unassembled WGS sequence"/>
</dbReference>
<feature type="signal peptide" evidence="2">
    <location>
        <begin position="1"/>
        <end position="20"/>
    </location>
</feature>
<evidence type="ECO:0000256" key="1">
    <source>
        <dbReference type="SAM" id="Phobius"/>
    </source>
</evidence>